<sequence>MAFSSAQQDIANLDDLSSLPTANSYHSSLSHTAITTVSPFLELAKSFNALLLHVHFLKWPKGERAGLNKMFGAMTTISMGTNLLALQEAKLTEAILKSFLEESKVATRYVEGVIVMIETMKIDQASIFEEEEIEELQGFCTRAESFGTKLLALGMGIKWSKVFIPDNSIANGVCLPDLKSWDLTLLPEEVADLEKAYRTLDPTGYRQYLSLIDSKAKECDSSDKEYDKKCINQVSELVNESIVRQSSEDNINLQKAPSFASAKTAVDDTSSTNPEKNTGNKIHYEAKNLHYVPAHKIQHWCRWTWFDLKIWPYRSTYILEEWLTSSNPLHSAEISKIKQRFQDAARRKMYGCGMRMEIKAGGDVERQMQEDCLRDVVNRLGEKAEKTLLQLCEGGHDIDHNDGSVRKYTIEAIEAREPRGIFNEPKIMGLEESLKMKRDLEFGRRKWWKKVRDFKGKEWWVDGKKKEWWLEAEKVEWVVVLKVKEIERPKKFMQSPWNVITEGKTNVSQEVRSSVGQGGKNTAQDNKGVNAGNVIEKKDTKEEVTMGIEEAERRMRILVKRLYVEENGDEKREM</sequence>
<organism evidence="1 2">
    <name type="scientific">Botryotinia fuckeliana (strain B05.10)</name>
    <name type="common">Noble rot fungus</name>
    <name type="synonym">Botrytis cinerea</name>
    <dbReference type="NCBI Taxonomy" id="332648"/>
    <lineage>
        <taxon>Eukaryota</taxon>
        <taxon>Fungi</taxon>
        <taxon>Dikarya</taxon>
        <taxon>Ascomycota</taxon>
        <taxon>Pezizomycotina</taxon>
        <taxon>Leotiomycetes</taxon>
        <taxon>Helotiales</taxon>
        <taxon>Sclerotiniaceae</taxon>
        <taxon>Botrytis</taxon>
    </lineage>
</organism>
<reference evidence="1 2" key="1">
    <citation type="journal article" date="2011" name="PLoS Genet.">
        <title>Genomic analysis of the necrotrophic fungal pathogens Sclerotinia sclerotiorum and Botrytis cinerea.</title>
        <authorList>
            <person name="Amselem J."/>
            <person name="Cuomo C.A."/>
            <person name="van Kan J.A."/>
            <person name="Viaud M."/>
            <person name="Benito E.P."/>
            <person name="Couloux A."/>
            <person name="Coutinho P.M."/>
            <person name="de Vries R.P."/>
            <person name="Dyer P.S."/>
            <person name="Fillinger S."/>
            <person name="Fournier E."/>
            <person name="Gout L."/>
            <person name="Hahn M."/>
            <person name="Kohn L."/>
            <person name="Lapalu N."/>
            <person name="Plummer K.M."/>
            <person name="Pradier J.M."/>
            <person name="Quevillon E."/>
            <person name="Sharon A."/>
            <person name="Simon A."/>
            <person name="ten Have A."/>
            <person name="Tudzynski B."/>
            <person name="Tudzynski P."/>
            <person name="Wincker P."/>
            <person name="Andrew M."/>
            <person name="Anthouard V."/>
            <person name="Beever R.E."/>
            <person name="Beffa R."/>
            <person name="Benoit I."/>
            <person name="Bouzid O."/>
            <person name="Brault B."/>
            <person name="Chen Z."/>
            <person name="Choquer M."/>
            <person name="Collemare J."/>
            <person name="Cotton P."/>
            <person name="Danchin E.G."/>
            <person name="Da Silva C."/>
            <person name="Gautier A."/>
            <person name="Giraud C."/>
            <person name="Giraud T."/>
            <person name="Gonzalez C."/>
            <person name="Grossetete S."/>
            <person name="Guldener U."/>
            <person name="Henrissat B."/>
            <person name="Howlett B.J."/>
            <person name="Kodira C."/>
            <person name="Kretschmer M."/>
            <person name="Lappartient A."/>
            <person name="Leroch M."/>
            <person name="Levis C."/>
            <person name="Mauceli E."/>
            <person name="Neuveglise C."/>
            <person name="Oeser B."/>
            <person name="Pearson M."/>
            <person name="Poulain J."/>
            <person name="Poussereau N."/>
            <person name="Quesneville H."/>
            <person name="Rascle C."/>
            <person name="Schumacher J."/>
            <person name="Segurens B."/>
            <person name="Sexton A."/>
            <person name="Silva E."/>
            <person name="Sirven C."/>
            <person name="Soanes D.M."/>
            <person name="Talbot N.J."/>
            <person name="Templeton M."/>
            <person name="Yandava C."/>
            <person name="Yarden O."/>
            <person name="Zeng Q."/>
            <person name="Rollins J.A."/>
            <person name="Lebrun M.H."/>
            <person name="Dickman M."/>
        </authorList>
    </citation>
    <scope>NUCLEOTIDE SEQUENCE [LARGE SCALE GENOMIC DNA]</scope>
    <source>
        <strain evidence="1 2">B05.10</strain>
    </source>
</reference>
<dbReference type="RefSeq" id="XP_024546352.1">
    <property type="nucleotide sequence ID" value="XM_024690583.1"/>
</dbReference>
<name>A0A384J5W2_BOTFB</name>
<dbReference type="KEGG" id="bfu:BCIN_01g05910"/>
<dbReference type="AlphaFoldDB" id="A0A384J5W2"/>
<dbReference type="OrthoDB" id="3538543at2759"/>
<gene>
    <name evidence="1" type="ORF">BCIN_01g05910</name>
</gene>
<evidence type="ECO:0000313" key="1">
    <source>
        <dbReference type="EMBL" id="ATZ45893.1"/>
    </source>
</evidence>
<dbReference type="Proteomes" id="UP000001798">
    <property type="component" value="Chromosome 1"/>
</dbReference>
<protein>
    <submittedName>
        <fullName evidence="1">Uncharacterized protein</fullName>
    </submittedName>
</protein>
<accession>A0A384J5W2</accession>
<proteinExistence type="predicted"/>
<dbReference type="VEuPathDB" id="FungiDB:Bcin01g05910"/>
<dbReference type="EMBL" id="CP009805">
    <property type="protein sequence ID" value="ATZ45893.1"/>
    <property type="molecule type" value="Genomic_DNA"/>
</dbReference>
<reference evidence="1 2" key="3">
    <citation type="journal article" date="2017" name="Mol. Plant Pathol.">
        <title>A gapless genome sequence of the fungus Botrytis cinerea.</title>
        <authorList>
            <person name="Van Kan J.A."/>
            <person name="Stassen J.H."/>
            <person name="Mosbach A."/>
            <person name="Van Der Lee T.A."/>
            <person name="Faino L."/>
            <person name="Farmer A.D."/>
            <person name="Papasotiriou D.G."/>
            <person name="Zhou S."/>
            <person name="Seidl M.F."/>
            <person name="Cottam E."/>
            <person name="Edel D."/>
            <person name="Hahn M."/>
            <person name="Schwartz D.C."/>
            <person name="Dietrich R.A."/>
            <person name="Widdison S."/>
            <person name="Scalliet G."/>
        </authorList>
    </citation>
    <scope>NUCLEOTIDE SEQUENCE [LARGE SCALE GENOMIC DNA]</scope>
    <source>
        <strain evidence="1 2">B05.10</strain>
    </source>
</reference>
<reference evidence="1 2" key="2">
    <citation type="journal article" date="2012" name="Eukaryot. Cell">
        <title>Genome update of Botrytis cinerea strains B05.10 and T4.</title>
        <authorList>
            <person name="Staats M."/>
            <person name="van Kan J.A."/>
        </authorList>
    </citation>
    <scope>NUCLEOTIDE SEQUENCE [LARGE SCALE GENOMIC DNA]</scope>
    <source>
        <strain evidence="1 2">B05.10</strain>
    </source>
</reference>
<evidence type="ECO:0000313" key="2">
    <source>
        <dbReference type="Proteomes" id="UP000001798"/>
    </source>
</evidence>
<dbReference type="GeneID" id="5441984"/>
<keyword evidence="2" id="KW-1185">Reference proteome</keyword>